<feature type="domain" description="Alpha-amylase" evidence="5">
    <location>
        <begin position="125"/>
        <end position="194"/>
    </location>
</feature>
<dbReference type="GO" id="GO:0016052">
    <property type="term" value="P:carbohydrate catabolic process"/>
    <property type="evidence" value="ECO:0007669"/>
    <property type="project" value="InterPro"/>
</dbReference>
<sequence>MHKLSEVFEEAALTLGDNVKDLGIYLDNHDTDRFLSSCSNDIMKFSNGVTLQHTWIGIPVMQMNGCNNYENDNNQEMWSFLFDYDEEKPSYILIKKLNEIRDKVKIDKINQKELLVADDFYSYARGNQMLVALTNQGYFKKQQIHHIVPNSPFESNTRICDILSNDCINVNEDQSVDIYLTNGQARVYIRESLM</sequence>
<dbReference type="GO" id="GO:0004556">
    <property type="term" value="F:alpha-amylase activity"/>
    <property type="evidence" value="ECO:0007669"/>
    <property type="project" value="InterPro"/>
</dbReference>
<gene>
    <name evidence="6" type="ORF">HINF_LOCUS20969</name>
    <name evidence="7" type="ORF">HINF_LOCUS2515</name>
</gene>
<evidence type="ECO:0000313" key="7">
    <source>
        <dbReference type="EMBL" id="CAL5973717.1"/>
    </source>
</evidence>
<keyword evidence="1" id="KW-0479">Metal-binding</keyword>
<keyword evidence="3" id="KW-0119">Carbohydrate metabolism</keyword>
<dbReference type="Proteomes" id="UP001642409">
    <property type="component" value="Unassembled WGS sequence"/>
</dbReference>
<proteinExistence type="predicted"/>
<dbReference type="InterPro" id="IPR013780">
    <property type="entry name" value="Glyco_hydro_b"/>
</dbReference>
<name>A0AA86TYB2_9EUKA</name>
<comment type="caution">
    <text evidence="6">The sequence shown here is derived from an EMBL/GenBank/DDBJ whole genome shotgun (WGS) entry which is preliminary data.</text>
</comment>
<evidence type="ECO:0000259" key="5">
    <source>
        <dbReference type="Pfam" id="PF09260"/>
    </source>
</evidence>
<reference evidence="6" key="1">
    <citation type="submission" date="2023-06" db="EMBL/GenBank/DDBJ databases">
        <authorList>
            <person name="Kurt Z."/>
        </authorList>
    </citation>
    <scope>NUCLEOTIDE SEQUENCE</scope>
</reference>
<evidence type="ECO:0000256" key="2">
    <source>
        <dbReference type="ARBA" id="ARBA00022801"/>
    </source>
</evidence>
<evidence type="ECO:0000256" key="3">
    <source>
        <dbReference type="ARBA" id="ARBA00023277"/>
    </source>
</evidence>
<dbReference type="InterPro" id="IPR015340">
    <property type="entry name" value="A_amylase_C_dom"/>
</dbReference>
<reference evidence="7 8" key="2">
    <citation type="submission" date="2024-07" db="EMBL/GenBank/DDBJ databases">
        <authorList>
            <person name="Akdeniz Z."/>
        </authorList>
    </citation>
    <scope>NUCLEOTIDE SEQUENCE [LARGE SCALE GENOMIC DNA]</scope>
</reference>
<dbReference type="EMBL" id="CAXDID020000004">
    <property type="protein sequence ID" value="CAL5973717.1"/>
    <property type="molecule type" value="Genomic_DNA"/>
</dbReference>
<dbReference type="InterPro" id="IPR017853">
    <property type="entry name" value="GH"/>
</dbReference>
<evidence type="ECO:0000313" key="6">
    <source>
        <dbReference type="EMBL" id="CAI9933324.1"/>
    </source>
</evidence>
<dbReference type="GO" id="GO:0005509">
    <property type="term" value="F:calcium ion binding"/>
    <property type="evidence" value="ECO:0007669"/>
    <property type="project" value="InterPro"/>
</dbReference>
<protein>
    <submittedName>
        <fullName evidence="6">Alpha amylase</fullName>
    </submittedName>
    <submittedName>
        <fullName evidence="7">Alpha_amylase</fullName>
    </submittedName>
</protein>
<dbReference type="AlphaFoldDB" id="A0AA86TYB2"/>
<dbReference type="Gene3D" id="2.60.40.1180">
    <property type="entry name" value="Golgi alpha-mannosidase II"/>
    <property type="match status" value="1"/>
</dbReference>
<dbReference type="EMBL" id="CATOUU010000531">
    <property type="protein sequence ID" value="CAI9933324.1"/>
    <property type="molecule type" value="Genomic_DNA"/>
</dbReference>
<accession>A0AA86TYB2</accession>
<dbReference type="SUPFAM" id="SSF51011">
    <property type="entry name" value="Glycosyl hydrolase domain"/>
    <property type="match status" value="1"/>
</dbReference>
<keyword evidence="4" id="KW-0326">Glycosidase</keyword>
<organism evidence="6">
    <name type="scientific">Hexamita inflata</name>
    <dbReference type="NCBI Taxonomy" id="28002"/>
    <lineage>
        <taxon>Eukaryota</taxon>
        <taxon>Metamonada</taxon>
        <taxon>Diplomonadida</taxon>
        <taxon>Hexamitidae</taxon>
        <taxon>Hexamitinae</taxon>
        <taxon>Hexamita</taxon>
    </lineage>
</organism>
<evidence type="ECO:0000313" key="8">
    <source>
        <dbReference type="Proteomes" id="UP001642409"/>
    </source>
</evidence>
<evidence type="ECO:0000256" key="4">
    <source>
        <dbReference type="ARBA" id="ARBA00023295"/>
    </source>
</evidence>
<dbReference type="Gene3D" id="3.20.20.80">
    <property type="entry name" value="Glycosidases"/>
    <property type="match status" value="1"/>
</dbReference>
<keyword evidence="2" id="KW-0378">Hydrolase</keyword>
<keyword evidence="8" id="KW-1185">Reference proteome</keyword>
<dbReference type="Pfam" id="PF09260">
    <property type="entry name" value="A_amylase_dom_C"/>
    <property type="match status" value="1"/>
</dbReference>
<dbReference type="SUPFAM" id="SSF51445">
    <property type="entry name" value="(Trans)glycosidases"/>
    <property type="match status" value="1"/>
</dbReference>
<evidence type="ECO:0000256" key="1">
    <source>
        <dbReference type="ARBA" id="ARBA00022723"/>
    </source>
</evidence>